<dbReference type="GO" id="GO:0012505">
    <property type="term" value="C:endomembrane system"/>
    <property type="evidence" value="ECO:0007669"/>
    <property type="project" value="UniProtKB-SubCell"/>
</dbReference>
<dbReference type="RefSeq" id="WP_119350191.1">
    <property type="nucleotide sequence ID" value="NZ_JBFHKJ010000079.1"/>
</dbReference>
<feature type="transmembrane region" description="Helical" evidence="5">
    <location>
        <begin position="12"/>
        <end position="33"/>
    </location>
</feature>
<dbReference type="AlphaFoldDB" id="A0A399D0Q8"/>
<evidence type="ECO:0000313" key="7">
    <source>
        <dbReference type="Proteomes" id="UP000266441"/>
    </source>
</evidence>
<dbReference type="GO" id="GO:0032259">
    <property type="term" value="P:methylation"/>
    <property type="evidence" value="ECO:0007669"/>
    <property type="project" value="UniProtKB-KW"/>
</dbReference>
<feature type="transmembrane region" description="Helical" evidence="5">
    <location>
        <begin position="45"/>
        <end position="68"/>
    </location>
</feature>
<dbReference type="EMBL" id="QWET01000007">
    <property type="protein sequence ID" value="RIH65269.1"/>
    <property type="molecule type" value="Genomic_DNA"/>
</dbReference>
<dbReference type="Proteomes" id="UP000266441">
    <property type="component" value="Unassembled WGS sequence"/>
</dbReference>
<evidence type="ECO:0000256" key="2">
    <source>
        <dbReference type="ARBA" id="ARBA00022692"/>
    </source>
</evidence>
<dbReference type="GO" id="GO:0008168">
    <property type="term" value="F:methyltransferase activity"/>
    <property type="evidence" value="ECO:0007669"/>
    <property type="project" value="UniProtKB-KW"/>
</dbReference>
<dbReference type="OrthoDB" id="9809773at2"/>
<evidence type="ECO:0000256" key="3">
    <source>
        <dbReference type="ARBA" id="ARBA00022989"/>
    </source>
</evidence>
<keyword evidence="4 5" id="KW-0472">Membrane</keyword>
<keyword evidence="6" id="KW-0489">Methyltransferase</keyword>
<name>A0A399D0Q8_9BACT</name>
<dbReference type="Gene3D" id="1.20.120.1630">
    <property type="match status" value="1"/>
</dbReference>
<comment type="subcellular location">
    <subcellularLocation>
        <location evidence="1">Endomembrane system</location>
        <topology evidence="1">Multi-pass membrane protein</topology>
    </subcellularLocation>
</comment>
<dbReference type="PANTHER" id="PTHR12714">
    <property type="entry name" value="PROTEIN-S ISOPRENYLCYSTEINE O-METHYLTRANSFERASE"/>
    <property type="match status" value="1"/>
</dbReference>
<evidence type="ECO:0000256" key="5">
    <source>
        <dbReference type="SAM" id="Phobius"/>
    </source>
</evidence>
<keyword evidence="6" id="KW-0808">Transferase</keyword>
<gene>
    <name evidence="6" type="ORF">D1164_11850</name>
</gene>
<evidence type="ECO:0000256" key="1">
    <source>
        <dbReference type="ARBA" id="ARBA00004127"/>
    </source>
</evidence>
<proteinExistence type="predicted"/>
<keyword evidence="7" id="KW-1185">Reference proteome</keyword>
<evidence type="ECO:0000313" key="6">
    <source>
        <dbReference type="EMBL" id="RIH65269.1"/>
    </source>
</evidence>
<accession>A0A399D0Q8</accession>
<keyword evidence="3 5" id="KW-1133">Transmembrane helix</keyword>
<comment type="caution">
    <text evidence="6">The sequence shown here is derived from an EMBL/GenBank/DDBJ whole genome shotgun (WGS) entry which is preliminary data.</text>
</comment>
<dbReference type="Pfam" id="PF04191">
    <property type="entry name" value="PEMT"/>
    <property type="match status" value="1"/>
</dbReference>
<organism evidence="6 7">
    <name type="scientific">Mariniphaga sediminis</name>
    <dbReference type="NCBI Taxonomy" id="1628158"/>
    <lineage>
        <taxon>Bacteria</taxon>
        <taxon>Pseudomonadati</taxon>
        <taxon>Bacteroidota</taxon>
        <taxon>Bacteroidia</taxon>
        <taxon>Marinilabiliales</taxon>
        <taxon>Prolixibacteraceae</taxon>
        <taxon>Mariniphaga</taxon>
    </lineage>
</organism>
<feature type="transmembrane region" description="Helical" evidence="5">
    <location>
        <begin position="109"/>
        <end position="131"/>
    </location>
</feature>
<evidence type="ECO:0000256" key="4">
    <source>
        <dbReference type="ARBA" id="ARBA00023136"/>
    </source>
</evidence>
<dbReference type="PANTHER" id="PTHR12714:SF9">
    <property type="entry name" value="PROTEIN-S-ISOPRENYLCYSTEINE O-METHYLTRANSFERASE"/>
    <property type="match status" value="1"/>
</dbReference>
<keyword evidence="2 5" id="KW-0812">Transmembrane</keyword>
<protein>
    <submittedName>
        <fullName evidence="6">Isoprenylcysteine carboxylmethyltransferase family protein</fullName>
    </submittedName>
</protein>
<sequence length="157" mass="18391">MELIGKSSINPMIFYSGKISGYVTWIIFLYSFCNKHFVYKTDYSYDDIIASFTFFLGLIFIVVSLYHLGKSTRLGLPLEKTELKTKGIYKISRNPMYVGFGLFTMTSIIYTWNIFILIAGVYSLIVYHFIIKNEEKFLINRFGTAYENYKKSVTRYL</sequence>
<reference evidence="6 7" key="1">
    <citation type="journal article" date="2015" name="Int. J. Syst. Evol. Microbiol.">
        <title>Mariniphaga sediminis sp. nov., isolated from coastal sediment.</title>
        <authorList>
            <person name="Wang F.Q."/>
            <person name="Shen Q.Y."/>
            <person name="Chen G.J."/>
            <person name="Du Z.J."/>
        </authorList>
    </citation>
    <scope>NUCLEOTIDE SEQUENCE [LARGE SCALE GENOMIC DNA]</scope>
    <source>
        <strain evidence="6 7">SY21</strain>
    </source>
</reference>
<dbReference type="InterPro" id="IPR007318">
    <property type="entry name" value="Phopholipid_MeTrfase"/>
</dbReference>